<gene>
    <name evidence="1" type="ORF">LEM8419_01980</name>
</gene>
<accession>A0ABN8F291</accession>
<protein>
    <submittedName>
        <fullName evidence="1">Uncharacterized protein</fullName>
    </submittedName>
</protein>
<reference evidence="1" key="1">
    <citation type="submission" date="2021-12" db="EMBL/GenBank/DDBJ databases">
        <authorList>
            <person name="Rodrigo-Torres L."/>
            <person name="Arahal R. D."/>
            <person name="Lucena T."/>
        </authorList>
    </citation>
    <scope>NUCLEOTIDE SEQUENCE</scope>
    <source>
        <strain evidence="1">CECT 8419</strain>
    </source>
</reference>
<dbReference type="Proteomes" id="UP000837803">
    <property type="component" value="Unassembled WGS sequence"/>
</dbReference>
<organism evidence="1 2">
    <name type="scientific">Neolewinella maritima</name>
    <dbReference type="NCBI Taxonomy" id="1383882"/>
    <lineage>
        <taxon>Bacteria</taxon>
        <taxon>Pseudomonadati</taxon>
        <taxon>Bacteroidota</taxon>
        <taxon>Saprospiria</taxon>
        <taxon>Saprospirales</taxon>
        <taxon>Lewinellaceae</taxon>
        <taxon>Neolewinella</taxon>
    </lineage>
</organism>
<comment type="caution">
    <text evidence="1">The sequence shown here is derived from an EMBL/GenBank/DDBJ whole genome shotgun (WGS) entry which is preliminary data.</text>
</comment>
<keyword evidence="2" id="KW-1185">Reference proteome</keyword>
<name>A0ABN8F291_9BACT</name>
<evidence type="ECO:0000313" key="1">
    <source>
        <dbReference type="EMBL" id="CAH1000978.1"/>
    </source>
</evidence>
<proteinExistence type="predicted"/>
<evidence type="ECO:0000313" key="2">
    <source>
        <dbReference type="Proteomes" id="UP000837803"/>
    </source>
</evidence>
<dbReference type="EMBL" id="CAKLPZ010000002">
    <property type="protein sequence ID" value="CAH1000978.1"/>
    <property type="molecule type" value="Genomic_DNA"/>
</dbReference>
<dbReference type="RefSeq" id="WP_238750921.1">
    <property type="nucleotide sequence ID" value="NZ_CAKLPZ010000002.1"/>
</dbReference>
<sequence>MFDLLLTIALIYFAYRGYQWYTHVKQQVKGGPPPPPNIDITEPEERDDYIDYEEVK</sequence>